<comment type="function">
    <text evidence="13">The RuvA-RuvB-RuvC complex processes Holliday junction (HJ) DNA during genetic recombination and DNA repair. Endonuclease that resolves HJ intermediates. Cleaves cruciform DNA by making single-stranded nicks across the HJ at symmetrical positions within the homologous arms, yielding a 5'-phosphate and a 3'-hydroxyl group; requires a central core of homology in the junction. The consensus cleavage sequence is 5'-(A/T)TT(C/G)-3'. Cleavage occurs on the 3'-side of the TT dinucleotide at the point of strand exchange. HJ branch migration catalyzed by RuvA-RuvB allows RuvC to scan DNA until it finds its consensus sequence, where it cleaves and resolves the cruciform DNA.</text>
</comment>
<feature type="binding site" evidence="13">
    <location>
        <position position="140"/>
    </location>
    <ligand>
        <name>Mg(2+)</name>
        <dbReference type="ChEBI" id="CHEBI:18420"/>
        <label>1</label>
    </ligand>
</feature>
<evidence type="ECO:0000256" key="4">
    <source>
        <dbReference type="ARBA" id="ARBA00022723"/>
    </source>
</evidence>
<dbReference type="Proteomes" id="UP000178943">
    <property type="component" value="Unassembled WGS sequence"/>
</dbReference>
<dbReference type="PANTHER" id="PTHR30194">
    <property type="entry name" value="CROSSOVER JUNCTION ENDODEOXYRIBONUCLEASE RUVC"/>
    <property type="match status" value="1"/>
</dbReference>
<dbReference type="PANTHER" id="PTHR30194:SF3">
    <property type="entry name" value="CROSSOVER JUNCTION ENDODEOXYRIBONUCLEASE RUVC"/>
    <property type="match status" value="1"/>
</dbReference>
<dbReference type="SUPFAM" id="SSF53098">
    <property type="entry name" value="Ribonuclease H-like"/>
    <property type="match status" value="1"/>
</dbReference>
<dbReference type="InterPro" id="IPR036397">
    <property type="entry name" value="RNaseH_sf"/>
</dbReference>
<dbReference type="NCBIfam" id="TIGR00228">
    <property type="entry name" value="ruvC"/>
    <property type="match status" value="1"/>
</dbReference>
<feature type="active site" evidence="13">
    <location>
        <position position="140"/>
    </location>
</feature>
<proteinExistence type="inferred from homology"/>
<organism evidence="15 16">
    <name type="scientific">Candidatus Fischerbacteria bacterium RBG_13_37_8</name>
    <dbReference type="NCBI Taxonomy" id="1817863"/>
    <lineage>
        <taxon>Bacteria</taxon>
        <taxon>Candidatus Fischeribacteriota</taxon>
    </lineage>
</organism>
<comment type="subunit">
    <text evidence="13">Homodimer which binds Holliday junction (HJ) DNA. The HJ becomes 2-fold symmetrical on binding to RuvC with unstacked arms; it has a different conformation from HJ DNA in complex with RuvA. In the full resolvosome a probable DNA-RuvA(4)-RuvB(12)-RuvC(2) complex forms which resolves the HJ.</text>
</comment>
<keyword evidence="7 13" id="KW-0378">Hydrolase</keyword>
<dbReference type="CDD" id="cd16962">
    <property type="entry name" value="RuvC"/>
    <property type="match status" value="1"/>
</dbReference>
<comment type="similarity">
    <text evidence="1 13">Belongs to the RuvC family.</text>
</comment>
<keyword evidence="9 13" id="KW-0238">DNA-binding</keyword>
<comment type="caution">
    <text evidence="15">The sequence shown here is derived from an EMBL/GenBank/DDBJ whole genome shotgun (WGS) entry which is preliminary data.</text>
</comment>
<feature type="active site" evidence="13">
    <location>
        <position position="7"/>
    </location>
</feature>
<evidence type="ECO:0000256" key="1">
    <source>
        <dbReference type="ARBA" id="ARBA00009518"/>
    </source>
</evidence>
<evidence type="ECO:0000256" key="11">
    <source>
        <dbReference type="ARBA" id="ARBA00023204"/>
    </source>
</evidence>
<dbReference type="FunFam" id="3.30.420.10:FF:000002">
    <property type="entry name" value="Crossover junction endodeoxyribonuclease RuvC"/>
    <property type="match status" value="1"/>
</dbReference>
<evidence type="ECO:0000256" key="10">
    <source>
        <dbReference type="ARBA" id="ARBA00023172"/>
    </source>
</evidence>
<evidence type="ECO:0000256" key="12">
    <source>
        <dbReference type="ARBA" id="ARBA00029354"/>
    </source>
</evidence>
<comment type="cofactor">
    <cofactor evidence="13">
        <name>Mg(2+)</name>
        <dbReference type="ChEBI" id="CHEBI:18420"/>
    </cofactor>
    <text evidence="13">Binds 2 Mg(2+) ion per subunit.</text>
</comment>
<sequence>MRLIGIDPGSYITGYAVIDEHNRTLNLCEGGLIKIPATIDKYHRLQILYEKIDEIVSENAPECAAIEDTFYHKNVKTSLYLGQIRGAIILALLKNKCRIFEYSPLEIKQAVVGYGHASKDQVEFMVKRLLNIESKKISHDCSDAIATAICLSSRILNLALDDGQTGKKTRASGRRRRS</sequence>
<dbReference type="GO" id="GO:0005737">
    <property type="term" value="C:cytoplasm"/>
    <property type="evidence" value="ECO:0007669"/>
    <property type="project" value="UniProtKB-SubCell"/>
</dbReference>
<evidence type="ECO:0000256" key="6">
    <source>
        <dbReference type="ARBA" id="ARBA00022763"/>
    </source>
</evidence>
<comment type="subcellular location">
    <subcellularLocation>
        <location evidence="13">Cytoplasm</location>
    </subcellularLocation>
</comment>
<keyword evidence="4 13" id="KW-0479">Metal-binding</keyword>
<comment type="catalytic activity">
    <reaction evidence="12 13">
        <text>Endonucleolytic cleavage at a junction such as a reciprocal single-stranded crossover between two homologous DNA duplexes (Holliday junction).</text>
        <dbReference type="EC" id="3.1.21.10"/>
    </reaction>
</comment>
<keyword evidence="11 13" id="KW-0234">DNA repair</keyword>
<evidence type="ECO:0000256" key="7">
    <source>
        <dbReference type="ARBA" id="ARBA00022801"/>
    </source>
</evidence>
<evidence type="ECO:0000256" key="14">
    <source>
        <dbReference type="NCBIfam" id="TIGR00228"/>
    </source>
</evidence>
<dbReference type="InterPro" id="IPR002176">
    <property type="entry name" value="X-over_junc_endoDNase_RuvC"/>
</dbReference>
<dbReference type="GO" id="GO:0008821">
    <property type="term" value="F:crossover junction DNA endonuclease activity"/>
    <property type="evidence" value="ECO:0007669"/>
    <property type="project" value="UniProtKB-UniRule"/>
</dbReference>
<dbReference type="AlphaFoldDB" id="A0A1F5VKG7"/>
<keyword evidence="3 13" id="KW-0540">Nuclease</keyword>
<accession>A0A1F5VKG7</accession>
<feature type="binding site" evidence="13">
    <location>
        <position position="7"/>
    </location>
    <ligand>
        <name>Mg(2+)</name>
        <dbReference type="ChEBI" id="CHEBI:18420"/>
        <label>1</label>
    </ligand>
</feature>
<dbReference type="GO" id="GO:0003677">
    <property type="term" value="F:DNA binding"/>
    <property type="evidence" value="ECO:0007669"/>
    <property type="project" value="UniProtKB-KW"/>
</dbReference>
<dbReference type="GO" id="GO:0006281">
    <property type="term" value="P:DNA repair"/>
    <property type="evidence" value="ECO:0007669"/>
    <property type="project" value="UniProtKB-UniRule"/>
</dbReference>
<evidence type="ECO:0000256" key="13">
    <source>
        <dbReference type="HAMAP-Rule" id="MF_00034"/>
    </source>
</evidence>
<gene>
    <name evidence="13" type="primary">ruvC</name>
    <name evidence="15" type="ORF">A2Y62_07335</name>
</gene>
<dbReference type="InterPro" id="IPR012337">
    <property type="entry name" value="RNaseH-like_sf"/>
</dbReference>
<keyword evidence="10 13" id="KW-0233">DNA recombination</keyword>
<feature type="active site" evidence="13">
    <location>
        <position position="67"/>
    </location>
</feature>
<dbReference type="EC" id="3.1.21.10" evidence="13 14"/>
<name>A0A1F5VKG7_9BACT</name>
<dbReference type="GO" id="GO:0048476">
    <property type="term" value="C:Holliday junction resolvase complex"/>
    <property type="evidence" value="ECO:0007669"/>
    <property type="project" value="UniProtKB-UniRule"/>
</dbReference>
<dbReference type="Pfam" id="PF02075">
    <property type="entry name" value="RuvC"/>
    <property type="match status" value="1"/>
</dbReference>
<dbReference type="GO" id="GO:0006310">
    <property type="term" value="P:DNA recombination"/>
    <property type="evidence" value="ECO:0007669"/>
    <property type="project" value="UniProtKB-UniRule"/>
</dbReference>
<evidence type="ECO:0000313" key="15">
    <source>
        <dbReference type="EMBL" id="OGF63441.1"/>
    </source>
</evidence>
<protein>
    <recommendedName>
        <fullName evidence="13 14">Crossover junction endodeoxyribonuclease RuvC</fullName>
        <ecNumber evidence="13 14">3.1.21.10</ecNumber>
    </recommendedName>
    <alternativeName>
        <fullName evidence="13">Holliday junction nuclease RuvC</fullName>
    </alternativeName>
    <alternativeName>
        <fullName evidence="13">Holliday junction resolvase RuvC</fullName>
    </alternativeName>
</protein>
<dbReference type="STRING" id="1817863.A2Y62_07335"/>
<evidence type="ECO:0000313" key="16">
    <source>
        <dbReference type="Proteomes" id="UP000178943"/>
    </source>
</evidence>
<dbReference type="Gene3D" id="3.30.420.10">
    <property type="entry name" value="Ribonuclease H-like superfamily/Ribonuclease H"/>
    <property type="match status" value="1"/>
</dbReference>
<keyword evidence="6 13" id="KW-0227">DNA damage</keyword>
<dbReference type="PRINTS" id="PR00696">
    <property type="entry name" value="RSOLVASERUVC"/>
</dbReference>
<evidence type="ECO:0000256" key="3">
    <source>
        <dbReference type="ARBA" id="ARBA00022722"/>
    </source>
</evidence>
<dbReference type="GO" id="GO:0000287">
    <property type="term" value="F:magnesium ion binding"/>
    <property type="evidence" value="ECO:0007669"/>
    <property type="project" value="UniProtKB-UniRule"/>
</dbReference>
<dbReference type="EMBL" id="MFGW01000164">
    <property type="protein sequence ID" value="OGF63441.1"/>
    <property type="molecule type" value="Genomic_DNA"/>
</dbReference>
<reference evidence="15 16" key="1">
    <citation type="journal article" date="2016" name="Nat. Commun.">
        <title>Thousands of microbial genomes shed light on interconnected biogeochemical processes in an aquifer system.</title>
        <authorList>
            <person name="Anantharaman K."/>
            <person name="Brown C.T."/>
            <person name="Hug L.A."/>
            <person name="Sharon I."/>
            <person name="Castelle C.J."/>
            <person name="Probst A.J."/>
            <person name="Thomas B.C."/>
            <person name="Singh A."/>
            <person name="Wilkins M.J."/>
            <person name="Karaoz U."/>
            <person name="Brodie E.L."/>
            <person name="Williams K.H."/>
            <person name="Hubbard S.S."/>
            <person name="Banfield J.F."/>
        </authorList>
    </citation>
    <scope>NUCLEOTIDE SEQUENCE [LARGE SCALE GENOMIC DNA]</scope>
</reference>
<evidence type="ECO:0000256" key="8">
    <source>
        <dbReference type="ARBA" id="ARBA00022842"/>
    </source>
</evidence>
<evidence type="ECO:0000256" key="5">
    <source>
        <dbReference type="ARBA" id="ARBA00022759"/>
    </source>
</evidence>
<dbReference type="HAMAP" id="MF_00034">
    <property type="entry name" value="RuvC"/>
    <property type="match status" value="1"/>
</dbReference>
<keyword evidence="2 13" id="KW-0963">Cytoplasm</keyword>
<keyword evidence="5 13" id="KW-0255">Endonuclease</keyword>
<keyword evidence="8 13" id="KW-0460">Magnesium</keyword>
<evidence type="ECO:0000256" key="9">
    <source>
        <dbReference type="ARBA" id="ARBA00023125"/>
    </source>
</evidence>
<evidence type="ECO:0000256" key="2">
    <source>
        <dbReference type="ARBA" id="ARBA00022490"/>
    </source>
</evidence>
<feature type="binding site" evidence="13">
    <location>
        <position position="67"/>
    </location>
    <ligand>
        <name>Mg(2+)</name>
        <dbReference type="ChEBI" id="CHEBI:18420"/>
        <label>2</label>
    </ligand>
</feature>